<keyword evidence="7" id="KW-0175">Coiled coil</keyword>
<dbReference type="GO" id="GO:0005813">
    <property type="term" value="C:centrosome"/>
    <property type="evidence" value="ECO:0007669"/>
    <property type="project" value="TreeGrafter"/>
</dbReference>
<reference evidence="12" key="1">
    <citation type="submission" date="2025-08" db="UniProtKB">
        <authorList>
            <consortium name="RefSeq"/>
        </authorList>
    </citation>
    <scope>IDENTIFICATION</scope>
</reference>
<dbReference type="Pfam" id="PF23246">
    <property type="entry name" value="CC_CDK5RAP2"/>
    <property type="match status" value="1"/>
</dbReference>
<evidence type="ECO:0000256" key="1">
    <source>
        <dbReference type="ARBA" id="ARBA00004245"/>
    </source>
</evidence>
<feature type="coiled-coil region" evidence="7">
    <location>
        <begin position="824"/>
        <end position="919"/>
    </location>
</feature>
<dbReference type="Proteomes" id="UP000515145">
    <property type="component" value="Chromosome 12"/>
</dbReference>
<feature type="compositionally biased region" description="Basic residues" evidence="8">
    <location>
        <begin position="1380"/>
        <end position="1393"/>
    </location>
</feature>
<feature type="region of interest" description="Disordered" evidence="8">
    <location>
        <begin position="1223"/>
        <end position="1248"/>
    </location>
</feature>
<feature type="compositionally biased region" description="Polar residues" evidence="8">
    <location>
        <begin position="2211"/>
        <end position="2220"/>
    </location>
</feature>
<evidence type="ECO:0000256" key="7">
    <source>
        <dbReference type="SAM" id="Coils"/>
    </source>
</evidence>
<evidence type="ECO:0000256" key="5">
    <source>
        <dbReference type="ARBA" id="ARBA00023034"/>
    </source>
</evidence>
<dbReference type="GeneID" id="114444052"/>
<evidence type="ECO:0000256" key="3">
    <source>
        <dbReference type="ARBA" id="ARBA00022490"/>
    </source>
</evidence>
<feature type="region of interest" description="Disordered" evidence="8">
    <location>
        <begin position="2322"/>
        <end position="2359"/>
    </location>
</feature>
<feature type="compositionally biased region" description="Basic and acidic residues" evidence="8">
    <location>
        <begin position="1168"/>
        <end position="1182"/>
    </location>
</feature>
<feature type="domain" description="CDK5 regulatory subunit-associated protein 2/Myomegalin coiled coil" evidence="10">
    <location>
        <begin position="964"/>
        <end position="1054"/>
    </location>
</feature>
<feature type="compositionally biased region" description="Polar residues" evidence="8">
    <location>
        <begin position="2084"/>
        <end position="2106"/>
    </location>
</feature>
<proteinExistence type="predicted"/>
<feature type="region of interest" description="Disordered" evidence="8">
    <location>
        <begin position="1370"/>
        <end position="1394"/>
    </location>
</feature>
<dbReference type="GO" id="GO:0007098">
    <property type="term" value="P:centrosome cycle"/>
    <property type="evidence" value="ECO:0007669"/>
    <property type="project" value="TreeGrafter"/>
</dbReference>
<feature type="compositionally biased region" description="Basic and acidic residues" evidence="8">
    <location>
        <begin position="1818"/>
        <end position="1834"/>
    </location>
</feature>
<dbReference type="GO" id="GO:0060090">
    <property type="term" value="F:molecular adaptor activity"/>
    <property type="evidence" value="ECO:0007669"/>
    <property type="project" value="TreeGrafter"/>
</dbReference>
<evidence type="ECO:0000259" key="10">
    <source>
        <dbReference type="Pfam" id="PF23246"/>
    </source>
</evidence>
<feature type="coiled-coil region" evidence="7">
    <location>
        <begin position="1028"/>
        <end position="1059"/>
    </location>
</feature>
<dbReference type="InParanoid" id="A0A6P7JBM1"/>
<gene>
    <name evidence="12" type="primary">cdk5rap2</name>
</gene>
<name>A0A6P7JBM1_9TELE</name>
<feature type="coiled-coil region" evidence="7">
    <location>
        <begin position="2452"/>
        <end position="2493"/>
    </location>
</feature>
<feature type="compositionally biased region" description="Basic and acidic residues" evidence="8">
    <location>
        <begin position="2052"/>
        <end position="2082"/>
    </location>
</feature>
<feature type="region of interest" description="Disordered" evidence="8">
    <location>
        <begin position="232"/>
        <end position="258"/>
    </location>
</feature>
<feature type="region of interest" description="Disordered" evidence="8">
    <location>
        <begin position="1293"/>
        <end position="1329"/>
    </location>
</feature>
<keyword evidence="6" id="KW-0206">Cytoskeleton</keyword>
<feature type="compositionally biased region" description="Basic and acidic residues" evidence="8">
    <location>
        <begin position="273"/>
        <end position="287"/>
    </location>
</feature>
<feature type="compositionally biased region" description="Low complexity" evidence="8">
    <location>
        <begin position="1951"/>
        <end position="1963"/>
    </location>
</feature>
<accession>A0A6P7JBM1</accession>
<feature type="compositionally biased region" description="Low complexity" evidence="8">
    <location>
        <begin position="1774"/>
        <end position="1787"/>
    </location>
</feature>
<feature type="coiled-coil region" evidence="7">
    <location>
        <begin position="399"/>
        <end position="650"/>
    </location>
</feature>
<keyword evidence="3" id="KW-0963">Cytoplasm</keyword>
<dbReference type="GO" id="GO:0090063">
    <property type="term" value="P:positive regulation of microtubule nucleation"/>
    <property type="evidence" value="ECO:0007669"/>
    <property type="project" value="TreeGrafter"/>
</dbReference>
<feature type="region of interest" description="Disordered" evidence="8">
    <location>
        <begin position="1817"/>
        <end position="1840"/>
    </location>
</feature>
<feature type="domain" description="Centrosomin N-terminal motif 1" evidence="9">
    <location>
        <begin position="51"/>
        <end position="123"/>
    </location>
</feature>
<feature type="region of interest" description="Disordered" evidence="8">
    <location>
        <begin position="2865"/>
        <end position="2912"/>
    </location>
</feature>
<evidence type="ECO:0000256" key="2">
    <source>
        <dbReference type="ARBA" id="ARBA00004555"/>
    </source>
</evidence>
<feature type="compositionally biased region" description="Polar residues" evidence="8">
    <location>
        <begin position="2885"/>
        <end position="2896"/>
    </location>
</feature>
<feature type="coiled-coil region" evidence="7">
    <location>
        <begin position="1493"/>
        <end position="1527"/>
    </location>
</feature>
<dbReference type="GO" id="GO:1903358">
    <property type="term" value="P:regulation of Golgi organization"/>
    <property type="evidence" value="ECO:0007669"/>
    <property type="project" value="TreeGrafter"/>
</dbReference>
<dbReference type="Pfam" id="PF07989">
    <property type="entry name" value="Cnn_1N"/>
    <property type="match status" value="1"/>
</dbReference>
<keyword evidence="5" id="KW-0333">Golgi apparatus</keyword>
<dbReference type="RefSeq" id="XP_028274257.1">
    <property type="nucleotide sequence ID" value="XM_028418456.1"/>
</dbReference>
<dbReference type="PANTHER" id="PTHR46501">
    <property type="entry name" value="MYOMEGALIN"/>
    <property type="match status" value="1"/>
</dbReference>
<feature type="region of interest" description="Disordered" evidence="8">
    <location>
        <begin position="2020"/>
        <end position="2106"/>
    </location>
</feature>
<sequence>MDSVVGEDLTLPVDINGSCRLPDSIDAGEYSSDSMTAPSFPDKMSPIKALTMKDYENQITALKKENFNLKLRIYFMEERMQQKCDDSTEDIFKTNIELKVELESMKRELAEKQELLVSASKALDSLAGRESGGPQREQVQRDMDALRDACNKRIVELEQCLRTAEEEVEKMAAIAEQEKLKNINMEKQLQALSSPSTFTPASLPSPIKDLQQALQEKDNIIEQLKFTLKNQEAVNQQRSSRDQPTDAPTPDSVKQLSDLVARKDQELEALRDEVHREKDKTQPDHQKSNINQLESVNKLLTEELNQTKISNETLMKTLEDSQNQNKTLTGKLEEKENDLNSEKKNAVKRDKTIQGLTKVLSEKEKEIAELCHEIEDRDDALAKAREAAHKAQLQKYQGVEEHQNLLMAKQTELAQLQGEHHTKVLEAQKLQRALDRKEQELADMQQVKDQLEVELEDLQQQKKKGDKALNDLNNQLKKLSGEMGEKESALEQQYQELLDQTKRKLQAHEVTIQRLTSTLADKEQQLQEYINMVRDFEQSKSPAGNDSVLSKLRQRLKEKERALEQAQDEKFAAIEEKDNEIHQLQLSLRERERDLDRLNNLLTHNEETINNFDSLIKEKDVELQHLANTLKNLQRAKQDVEDNLNRSLREKDSIISQLTLSLEGKTKDLEEIAQSMLSQSQSHARDFAEQMGQRLKVKEAMLAEALKAREKLVADNESAVEGLLATISSKDQLLKESAEHYNRMLSERSQEIQELKKQLADRQQQLITAEKQSSATVQEGHLETAELRALLAEKDDLINKLLQRGQERDQFLAEMRQKGEPDLVLELRQNIQVLQERLDEKEVELSRRNSEDSQENNPLSKKTVVILKKELAQKTEALNKALKRENELKISLAELQSLLSELEGRNEGQAANIESLTATLKTKEEIISILHQRLGQRGNSLADHTQDHVIGSGIERSLPVLPQRERTMIGGDSQQEALPGLIALQQEHEALNKALRSEQQLYSSLVRTVKEQDSSQRLHALQLELTAVQLLRQQLEDGIKANEELRDDLEQEIHRAKLREGMNLIDPKEVESMRHQLEDAQRWNASLQARLGAIQNRGGGDGGAKDCGDTFIGDQTSYMSICVGEGEDDSLSQLSAVELRQKVMELQDCVGTLQSLNDELQSRLSLVEKSDHDSCDKEDKDLASGSQWKQQLEKMQTRPSDLNEESQSGIAVEQMVSGKLLDDESVDSGLGQSREHAHSGNGSLDTGEKECRARNGELALKSLLRDCRSTSALHLRDELLRLRSENAELRGLLKEQKSTECKEKESTDASGNSSEGLAESRRSDEALHARVKGDSKSFKLLKERGAKKSDEVSEDEISVTTVSAADKKENLPTKGQAHNRSAKQHVTRQRASVKSRLPVPVKLRMEASGSAQSISTDQMKTDALQHLTMDDGSDQQSYSTDTDSPSLLLQSTSPSSTLRYAHHSCSPEISDMGSEARTLLDHIQVNPAPFSQLELLHQECQEKETLINKLNEQLADWEELHAQLQEKDRANHQYMVALQAAESTIAYLTACSLDSQGGLASHTGFGSVDSDVALHSRCMALQKALQEKEEFNNQLVELLNMAERAITSSDGQEKNPEISDLCLKIENTLQQLNTASNKESSRGVFGSTERSLNDLQRHADSLQEALWKQNRLNAELQEKLRAAKTFTENESRDHHGAVEGSGNSLNQEMFKVLMNCFYAAESAITSLTAHCTNPGSLTSSRSSQISPDLQASLDKLQTALQEKEKLEDPCFPATKSSSNQSTSSAKTKGQELHQHLCLLYKIFSDYSQRISELQASLQEERGRRGESGAHRTVQDAKGLPPNVQVQLEALHKALREKKKACKSLEEKLATVLTNTSSPETARRAPEQDDKGVQVDLQDLGYETSGKSENDREESSSTDLEVGVNPSCSASSLPSLLKHEQATFSSTENLDSTSSTPYPSSPALSSAKVSLKSLQVYDEYGVSEDPLQLQAQVRELKLQLENQTKIILQMQSLLRRNSLSSDLVANSSDPSIIRDQEGTFREDRSKNISYRSGEIREKKKEDNQSMKDKPSQLNVELERERKVNRSMSEQLQNRSRSTSPARLDSLVQSQARELSQLRQQIKESRRLGALQRQQLEELNKAFKELLQAGEVDHYMGEVVKEQLDKSLSILDRLEGRLDKGESHLDNEDVAALELSRRLAKELQEKNRIIQSLQSQMRGQTPSSHHSSLSDLYHSDRTSFSCHSSPTTQGGSRAHSQRHPTDWTGAAHGGGAQEEGVSGHRDAASRLQGLQRENGRLQEQLRSSEELNTTLRSELDLHRSIMAQTSSHHQEQDQGHDQEVSGLQTEAQKQDAGSQKNTGEQTHMMNSDLLAEHLQEIRALRQRLEESIRTNDRLREQLEKRLAEVEKESAATNIFIHGNEEQGQLVNEVRFLWGQNQALKEQLSVGSRDKQKENEKLRETLARRTAKLEQSRKECEALRQENGHLQERLEHSSQENSQLQDSLHYSKEELHRLKCEVKLQRQQLSESQHLLQSLRVELHVYEKMKTDFSKRNGSGDTAQDPGPVSSSGSVDLGELLSEIRHLRLQLEKSIQTNTALRQKLEEQLLRGPGHSETININYLVSSPDEGGRSPGREGCDALRHSFQSHTEHTSVLHDAKCHAHSEVDSRSVSSSSGDSASGAPSRLVPGHRMWANRNGRHILGLIEDYNALRKQISEGRKLSRSMDAQLQECRLTLNQQSSDNKVIQQQHFNSLSSSMNTMQQVLEEAGRLLKLVWRVSLPAGNTAGDSGNNQQDELLKNEIARLKSRLTQQERMLSGAVKRLRTTNQLKEGMERVIIDQLSLTHGVLKKARGNLETNYNTLFNLKGLSAGPGEGGPSQWPLADTPDSLPEQTCVSPSEQTAGRHSEDPDASLDCSY</sequence>
<feature type="compositionally biased region" description="Low complexity" evidence="8">
    <location>
        <begin position="2664"/>
        <end position="2680"/>
    </location>
</feature>
<feature type="compositionally biased region" description="Basic and acidic residues" evidence="8">
    <location>
        <begin position="2326"/>
        <end position="2337"/>
    </location>
</feature>
<feature type="region of interest" description="Disordered" evidence="8">
    <location>
        <begin position="2546"/>
        <end position="2567"/>
    </location>
</feature>
<feature type="compositionally biased region" description="Basic and acidic residues" evidence="8">
    <location>
        <begin position="1905"/>
        <end position="1914"/>
    </location>
</feature>
<feature type="coiled-coil region" evidence="7">
    <location>
        <begin position="147"/>
        <end position="181"/>
    </location>
</feature>
<evidence type="ECO:0000259" key="9">
    <source>
        <dbReference type="Pfam" id="PF07989"/>
    </source>
</evidence>
<feature type="compositionally biased region" description="Basic and acidic residues" evidence="8">
    <location>
        <begin position="2031"/>
        <end position="2045"/>
    </location>
</feature>
<feature type="region of interest" description="Disordered" evidence="8">
    <location>
        <begin position="2660"/>
        <end position="2685"/>
    </location>
</feature>
<feature type="compositionally biased region" description="Low complexity" evidence="8">
    <location>
        <begin position="2221"/>
        <end position="2230"/>
    </location>
</feature>
<feature type="compositionally biased region" description="Basic and acidic residues" evidence="8">
    <location>
        <begin position="1318"/>
        <end position="1329"/>
    </location>
</feature>
<feature type="coiled-coil region" evidence="7">
    <location>
        <begin position="52"/>
        <end position="122"/>
    </location>
</feature>
<dbReference type="CTD" id="55755"/>
<dbReference type="OrthoDB" id="10255000at2759"/>
<feature type="compositionally biased region" description="Polar residues" evidence="8">
    <location>
        <begin position="2339"/>
        <end position="2359"/>
    </location>
</feature>
<organism evidence="11 12">
    <name type="scientific">Parambassis ranga</name>
    <name type="common">Indian glassy fish</name>
    <dbReference type="NCBI Taxonomy" id="210632"/>
    <lineage>
        <taxon>Eukaryota</taxon>
        <taxon>Metazoa</taxon>
        <taxon>Chordata</taxon>
        <taxon>Craniata</taxon>
        <taxon>Vertebrata</taxon>
        <taxon>Euteleostomi</taxon>
        <taxon>Actinopterygii</taxon>
        <taxon>Neopterygii</taxon>
        <taxon>Teleostei</taxon>
        <taxon>Neoteleostei</taxon>
        <taxon>Acanthomorphata</taxon>
        <taxon>Ovalentaria</taxon>
        <taxon>Ambassidae</taxon>
        <taxon>Parambassis</taxon>
    </lineage>
</organism>
<evidence type="ECO:0000256" key="8">
    <source>
        <dbReference type="SAM" id="MobiDB-lite"/>
    </source>
</evidence>
<feature type="compositionally biased region" description="Basic and acidic residues" evidence="8">
    <location>
        <begin position="1880"/>
        <end position="1892"/>
    </location>
</feature>
<feature type="coiled-coil region" evidence="7">
    <location>
        <begin position="2368"/>
        <end position="2409"/>
    </location>
</feature>
<feature type="region of interest" description="Disordered" evidence="8">
    <location>
        <begin position="273"/>
        <end position="292"/>
    </location>
</feature>
<evidence type="ECO:0000256" key="4">
    <source>
        <dbReference type="ARBA" id="ARBA00022553"/>
    </source>
</evidence>
<comment type="subcellular location">
    <subcellularLocation>
        <location evidence="1">Cytoplasm</location>
        <location evidence="1">Cytoskeleton</location>
    </subcellularLocation>
    <subcellularLocation>
        <location evidence="2">Golgi apparatus</location>
    </subcellularLocation>
</comment>
<evidence type="ECO:0000313" key="11">
    <source>
        <dbReference type="Proteomes" id="UP000515145"/>
    </source>
</evidence>
<dbReference type="InterPro" id="IPR052593">
    <property type="entry name" value="MT-associated_AKAP9-binding"/>
</dbReference>
<feature type="compositionally biased region" description="Polar residues" evidence="8">
    <location>
        <begin position="1941"/>
        <end position="1950"/>
    </location>
</feature>
<feature type="region of interest" description="Disordered" evidence="8">
    <location>
        <begin position="1764"/>
        <end position="1787"/>
    </location>
</feature>
<feature type="compositionally biased region" description="Low complexity" evidence="8">
    <location>
        <begin position="1925"/>
        <end position="1935"/>
    </location>
</feature>
<feature type="region of interest" description="Disordered" evidence="8">
    <location>
        <begin position="2211"/>
        <end position="2281"/>
    </location>
</feature>
<evidence type="ECO:0000256" key="6">
    <source>
        <dbReference type="ARBA" id="ARBA00023212"/>
    </source>
</evidence>
<dbReference type="PANTHER" id="PTHR46501:SF7">
    <property type="entry name" value="MYOMEGALIN ISOFORM X1"/>
    <property type="match status" value="1"/>
</dbReference>
<dbReference type="InterPro" id="IPR056273">
    <property type="entry name" value="CDK5RAP2_MYOME_CC"/>
</dbReference>
<keyword evidence="11" id="KW-1185">Reference proteome</keyword>
<feature type="coiled-coil region" evidence="7">
    <location>
        <begin position="738"/>
        <end position="772"/>
    </location>
</feature>
<feature type="region of interest" description="Disordered" evidence="8">
    <location>
        <begin position="1872"/>
        <end position="1963"/>
    </location>
</feature>
<dbReference type="GO" id="GO:0005794">
    <property type="term" value="C:Golgi apparatus"/>
    <property type="evidence" value="ECO:0007669"/>
    <property type="project" value="UniProtKB-SubCell"/>
</dbReference>
<protein>
    <submittedName>
        <fullName evidence="12">CDK5 regulatory subunit-associated protein 2 isoform X1</fullName>
    </submittedName>
</protein>
<evidence type="ECO:0000313" key="12">
    <source>
        <dbReference type="RefSeq" id="XP_028274257.1"/>
    </source>
</evidence>
<feature type="compositionally biased region" description="Basic and acidic residues" evidence="8">
    <location>
        <begin position="1293"/>
        <end position="1307"/>
    </location>
</feature>
<feature type="region of interest" description="Disordered" evidence="8">
    <location>
        <begin position="1168"/>
        <end position="1187"/>
    </location>
</feature>
<keyword evidence="4" id="KW-0597">Phosphoprotein</keyword>
<feature type="compositionally biased region" description="Polar residues" evidence="8">
    <location>
        <begin position="2236"/>
        <end position="2249"/>
    </location>
</feature>
<dbReference type="InterPro" id="IPR012943">
    <property type="entry name" value="Cnn_1N"/>
</dbReference>